<dbReference type="AlphaFoldDB" id="A0A4S8P2R6"/>
<evidence type="ECO:0000259" key="1">
    <source>
        <dbReference type="Pfam" id="PF09348"/>
    </source>
</evidence>
<gene>
    <name evidence="2" type="ORF">E9998_22615</name>
</gene>
<sequence>MQFDVNYPEIGASRDIPMPDGYRHLRREAVIAAPLADAAELLMTWGLHQRCGLHPTPTAPRAAPGVKVTLRFARLLTIPCQVTWADQTPERAGFGYGSLPGHPERGEAAFLLETISEHRTRLILRSFSTPGTTLSRLAPPMTRLLQTRATNRFTTEMKAAFPPK</sequence>
<evidence type="ECO:0000313" key="2">
    <source>
        <dbReference type="EMBL" id="THV23591.1"/>
    </source>
</evidence>
<reference evidence="2 3" key="1">
    <citation type="journal article" date="2018" name="Int. J. Syst. Evol. Microbiol.">
        <title>Glycomyces paridis sp. nov., isolated from the medicinal plant Paris polyphylla.</title>
        <authorList>
            <person name="Fang X.M."/>
            <person name="Bai J.L."/>
            <person name="Su J."/>
            <person name="Zhao L.L."/>
            <person name="Liu H.Y."/>
            <person name="Ma B.P."/>
            <person name="Zhang Y.Q."/>
            <person name="Yu L.Y."/>
        </authorList>
    </citation>
    <scope>NUCLEOTIDE SEQUENCE [LARGE SCALE GENOMIC DNA]</scope>
    <source>
        <strain evidence="2 3">CPCC 204357</strain>
    </source>
</reference>
<accession>A0A4S8P2R6</accession>
<comment type="caution">
    <text evidence="2">The sequence shown here is derived from an EMBL/GenBank/DDBJ whole genome shotgun (WGS) entry which is preliminary data.</text>
</comment>
<dbReference type="InterPro" id="IPR014457">
    <property type="entry name" value="UCP010260"/>
</dbReference>
<dbReference type="RefSeq" id="WP_136531964.1">
    <property type="nucleotide sequence ID" value="NZ_STGX01000021.1"/>
</dbReference>
<feature type="domain" description="DUF1990" evidence="1">
    <location>
        <begin position="6"/>
        <end position="154"/>
    </location>
</feature>
<dbReference type="Pfam" id="PF09348">
    <property type="entry name" value="DUF1990"/>
    <property type="match status" value="1"/>
</dbReference>
<name>A0A4S8P2R6_9ACTN</name>
<keyword evidence="3" id="KW-1185">Reference proteome</keyword>
<dbReference type="PANTHER" id="PTHR34202:SF1">
    <property type="entry name" value="UPF0548 PROTEIN"/>
    <property type="match status" value="1"/>
</dbReference>
<evidence type="ECO:0000313" key="3">
    <source>
        <dbReference type="Proteomes" id="UP000305792"/>
    </source>
</evidence>
<dbReference type="OrthoDB" id="120660at2"/>
<dbReference type="EMBL" id="STGX01000021">
    <property type="protein sequence ID" value="THV23591.1"/>
    <property type="molecule type" value="Genomic_DNA"/>
</dbReference>
<organism evidence="2 3">
    <name type="scientific">Glycomyces paridis</name>
    <dbReference type="NCBI Taxonomy" id="2126555"/>
    <lineage>
        <taxon>Bacteria</taxon>
        <taxon>Bacillati</taxon>
        <taxon>Actinomycetota</taxon>
        <taxon>Actinomycetes</taxon>
        <taxon>Glycomycetales</taxon>
        <taxon>Glycomycetaceae</taxon>
        <taxon>Glycomyces</taxon>
    </lineage>
</organism>
<dbReference type="PANTHER" id="PTHR34202">
    <property type="entry name" value="UPF0548 PROTEIN"/>
    <property type="match status" value="1"/>
</dbReference>
<proteinExistence type="predicted"/>
<dbReference type="InterPro" id="IPR018960">
    <property type="entry name" value="DUF1990"/>
</dbReference>
<protein>
    <submittedName>
        <fullName evidence="2">DUF1990 domain-containing protein</fullName>
    </submittedName>
</protein>
<dbReference type="PIRSF" id="PIRSF010260">
    <property type="entry name" value="UCP010260"/>
    <property type="match status" value="1"/>
</dbReference>
<dbReference type="SUPFAM" id="SSF55961">
    <property type="entry name" value="Bet v1-like"/>
    <property type="match status" value="1"/>
</dbReference>
<dbReference type="Proteomes" id="UP000305792">
    <property type="component" value="Unassembled WGS sequence"/>
</dbReference>